<dbReference type="AlphaFoldDB" id="A0A3M6ENZ3"/>
<protein>
    <submittedName>
        <fullName evidence="1">Putative phage protein</fullName>
    </submittedName>
</protein>
<dbReference type="Proteomes" id="UP000269872">
    <property type="component" value="Unassembled WGS sequence"/>
</dbReference>
<comment type="caution">
    <text evidence="1">The sequence shown here is derived from an EMBL/GenBank/DDBJ whole genome shotgun (WGS) entry which is preliminary data.</text>
</comment>
<accession>A0A3M6ENZ3</accession>
<evidence type="ECO:0000313" key="2">
    <source>
        <dbReference type="Proteomes" id="UP000269872"/>
    </source>
</evidence>
<name>A0A3M6ENZ3_9PSED</name>
<dbReference type="EMBL" id="RBUY01000195">
    <property type="protein sequence ID" value="RMV69943.1"/>
    <property type="molecule type" value="Genomic_DNA"/>
</dbReference>
<dbReference type="RefSeq" id="WP_122341462.1">
    <property type="nucleotide sequence ID" value="NZ_RBUY01000195.1"/>
</dbReference>
<evidence type="ECO:0000313" key="1">
    <source>
        <dbReference type="EMBL" id="RMV69943.1"/>
    </source>
</evidence>
<gene>
    <name evidence="1" type="ORF">ALP05_02359</name>
</gene>
<reference evidence="1 2" key="1">
    <citation type="submission" date="2018-08" db="EMBL/GenBank/DDBJ databases">
        <title>Recombination of ecologically and evolutionarily significant loci maintains genetic cohesion in the Pseudomonas syringae species complex.</title>
        <authorList>
            <person name="Dillon M."/>
            <person name="Thakur S."/>
            <person name="Almeida R.N.D."/>
            <person name="Weir B.S."/>
            <person name="Guttman D.S."/>
        </authorList>
    </citation>
    <scope>NUCLEOTIDE SEQUENCE [LARGE SCALE GENOMIC DNA]</scope>
    <source>
        <strain evidence="1 2">ICMP 7496</strain>
    </source>
</reference>
<proteinExistence type="predicted"/>
<organism evidence="1 2">
    <name type="scientific">Pseudomonas caricapapayae</name>
    <dbReference type="NCBI Taxonomy" id="46678"/>
    <lineage>
        <taxon>Bacteria</taxon>
        <taxon>Pseudomonadati</taxon>
        <taxon>Pseudomonadota</taxon>
        <taxon>Gammaproteobacteria</taxon>
        <taxon>Pseudomonadales</taxon>
        <taxon>Pseudomonadaceae</taxon>
        <taxon>Pseudomonas</taxon>
    </lineage>
</organism>
<sequence length="168" mass="16614">MGVETAIIAASIAATAFSAYSTVQSGKQASLNAEAQSDQAQIDADGAASAAVVQADRIRRLARTQAGSANAALAASGVEVGAGTAININEEIIGNAEEDAALTIFNGENQKKRGYVDASNIALNGQQAQSSANSQAVGSVLSTAAQAGMAWKASATRNGTTAKVGGAS</sequence>